<dbReference type="Pfam" id="PF00107">
    <property type="entry name" value="ADH_zinc_N"/>
    <property type="match status" value="1"/>
</dbReference>
<dbReference type="Gene3D" id="3.40.50.720">
    <property type="entry name" value="NAD(P)-binding Rossmann-like Domain"/>
    <property type="match status" value="1"/>
</dbReference>
<evidence type="ECO:0000256" key="2">
    <source>
        <dbReference type="ARBA" id="ARBA00022833"/>
    </source>
</evidence>
<dbReference type="SUPFAM" id="SSF50129">
    <property type="entry name" value="GroES-like"/>
    <property type="match status" value="1"/>
</dbReference>
<name>A0A1C1CIV9_9EURO</name>
<evidence type="ECO:0000256" key="3">
    <source>
        <dbReference type="ARBA" id="ARBA00023002"/>
    </source>
</evidence>
<gene>
    <name evidence="7" type="primary">ARD1</name>
    <name evidence="7" type="ORF">CLCR_04131</name>
</gene>
<dbReference type="PANTHER" id="PTHR43401:SF2">
    <property type="entry name" value="L-THREONINE 3-DEHYDROGENASE"/>
    <property type="match status" value="1"/>
</dbReference>
<dbReference type="Gene3D" id="3.90.180.10">
    <property type="entry name" value="Medium-chain alcohol dehydrogenases, catalytic domain"/>
    <property type="match status" value="1"/>
</dbReference>
<proteinExistence type="inferred from homology"/>
<dbReference type="AlphaFoldDB" id="A0A1C1CIV9"/>
<comment type="similarity">
    <text evidence="4">Belongs to the zinc-containing alcohol dehydrogenase family.</text>
</comment>
<protein>
    <submittedName>
        <fullName evidence="7">D-arabinitol dehydrogenase 1</fullName>
    </submittedName>
</protein>
<dbReference type="PROSITE" id="PS00059">
    <property type="entry name" value="ADH_ZINC"/>
    <property type="match status" value="1"/>
</dbReference>
<dbReference type="VEuPathDB" id="FungiDB:G647_08537"/>
<dbReference type="CDD" id="cd08234">
    <property type="entry name" value="threonine_DH_like"/>
    <property type="match status" value="1"/>
</dbReference>
<evidence type="ECO:0000313" key="8">
    <source>
        <dbReference type="Proteomes" id="UP000094526"/>
    </source>
</evidence>
<evidence type="ECO:0000259" key="6">
    <source>
        <dbReference type="Pfam" id="PF08240"/>
    </source>
</evidence>
<dbReference type="GO" id="GO:0008270">
    <property type="term" value="F:zinc ion binding"/>
    <property type="evidence" value="ECO:0007669"/>
    <property type="project" value="InterPro"/>
</dbReference>
<organism evidence="7 8">
    <name type="scientific">Cladophialophora carrionii</name>
    <dbReference type="NCBI Taxonomy" id="86049"/>
    <lineage>
        <taxon>Eukaryota</taxon>
        <taxon>Fungi</taxon>
        <taxon>Dikarya</taxon>
        <taxon>Ascomycota</taxon>
        <taxon>Pezizomycotina</taxon>
        <taxon>Eurotiomycetes</taxon>
        <taxon>Chaetothyriomycetidae</taxon>
        <taxon>Chaetothyriales</taxon>
        <taxon>Herpotrichiellaceae</taxon>
        <taxon>Cladophialophora</taxon>
    </lineage>
</organism>
<dbReference type="VEuPathDB" id="FungiDB:CLCR_04131"/>
<reference evidence="8" key="1">
    <citation type="submission" date="2015-07" db="EMBL/GenBank/DDBJ databases">
        <authorList>
            <person name="Teixeira M.M."/>
            <person name="Souza R.C."/>
            <person name="Almeida L.G."/>
            <person name="Vicente V.A."/>
            <person name="de Hoog S."/>
            <person name="Bocca A.L."/>
            <person name="de Almeida S.R."/>
            <person name="Vasconcelos A.T."/>
            <person name="Felipe M.S."/>
        </authorList>
    </citation>
    <scope>NUCLEOTIDE SEQUENCE [LARGE SCALE GENOMIC DNA]</scope>
    <source>
        <strain evidence="8">KSF</strain>
    </source>
</reference>
<dbReference type="InterPro" id="IPR050129">
    <property type="entry name" value="Zn_alcohol_dh"/>
</dbReference>
<dbReference type="Pfam" id="PF08240">
    <property type="entry name" value="ADH_N"/>
    <property type="match status" value="1"/>
</dbReference>
<evidence type="ECO:0000256" key="1">
    <source>
        <dbReference type="ARBA" id="ARBA00022723"/>
    </source>
</evidence>
<dbReference type="GO" id="GO:0016491">
    <property type="term" value="F:oxidoreductase activity"/>
    <property type="evidence" value="ECO:0007669"/>
    <property type="project" value="UniProtKB-KW"/>
</dbReference>
<keyword evidence="2 4" id="KW-0862">Zinc</keyword>
<dbReference type="InterPro" id="IPR011032">
    <property type="entry name" value="GroES-like_sf"/>
</dbReference>
<sequence length="376" mass="40919">MGSADLPTKMKALRYEAPEKFGVVEVPLPKLRDNDILVDADNENIAQSEGVRCVWHRFTYTRGRIFGQGVLPSPTDSKQADLTLTAKFPLIPGHETVGVVVALGSKVKGFSVGDRVVADNSELCGECFYCRRGEELLCEDFQAHGVTMDGGFAEYCAYPAKRVFPIKNLSDVDATLLEPASCAAHGLDKIAPKMGSSVLMFGAGPTGLVLTQMLRQNGGCHVVIAAPEGLKMNLAKSLDAADEYVELSRKDPSAQFEKIKKENPYGFDIVVEATGSVKILEDAINYVRRGGKLVVYGVYGNADRVSWPPSKIFGDEITILGSFSETYKFPAAIDYLDKGKVKVAGIVNKTFKLEQWGECLESMRNKSAIKAAIVFD</sequence>
<evidence type="ECO:0000313" key="7">
    <source>
        <dbReference type="EMBL" id="OCT48407.1"/>
    </source>
</evidence>
<comment type="caution">
    <text evidence="7">The sequence shown here is derived from an EMBL/GenBank/DDBJ whole genome shotgun (WGS) entry which is preliminary data.</text>
</comment>
<dbReference type="Proteomes" id="UP000094526">
    <property type="component" value="Unassembled WGS sequence"/>
</dbReference>
<dbReference type="SUPFAM" id="SSF51735">
    <property type="entry name" value="NAD(P)-binding Rossmann-fold domains"/>
    <property type="match status" value="1"/>
</dbReference>
<dbReference type="PANTHER" id="PTHR43401">
    <property type="entry name" value="L-THREONINE 3-DEHYDROGENASE"/>
    <property type="match status" value="1"/>
</dbReference>
<dbReference type="EMBL" id="LGRB01000012">
    <property type="protein sequence ID" value="OCT48407.1"/>
    <property type="molecule type" value="Genomic_DNA"/>
</dbReference>
<comment type="cofactor">
    <cofactor evidence="4">
        <name>Zn(2+)</name>
        <dbReference type="ChEBI" id="CHEBI:29105"/>
    </cofactor>
</comment>
<evidence type="ECO:0000259" key="5">
    <source>
        <dbReference type="Pfam" id="PF00107"/>
    </source>
</evidence>
<dbReference type="InterPro" id="IPR036291">
    <property type="entry name" value="NAD(P)-bd_dom_sf"/>
</dbReference>
<feature type="domain" description="Alcohol dehydrogenase-like N-terminal" evidence="6">
    <location>
        <begin position="76"/>
        <end position="167"/>
    </location>
</feature>
<dbReference type="OrthoDB" id="256333at2759"/>
<dbReference type="InterPro" id="IPR013149">
    <property type="entry name" value="ADH-like_C"/>
</dbReference>
<evidence type="ECO:0000256" key="4">
    <source>
        <dbReference type="RuleBase" id="RU361277"/>
    </source>
</evidence>
<keyword evidence="1 4" id="KW-0479">Metal-binding</keyword>
<dbReference type="InterPro" id="IPR002328">
    <property type="entry name" value="ADH_Zn_CS"/>
</dbReference>
<dbReference type="STRING" id="86049.A0A1C1CIV9"/>
<keyword evidence="8" id="KW-1185">Reference proteome</keyword>
<keyword evidence="3" id="KW-0560">Oxidoreductase</keyword>
<dbReference type="InterPro" id="IPR013154">
    <property type="entry name" value="ADH-like_N"/>
</dbReference>
<accession>A0A1C1CIV9</accession>
<feature type="domain" description="Alcohol dehydrogenase-like C-terminal" evidence="5">
    <location>
        <begin position="205"/>
        <end position="336"/>
    </location>
</feature>